<evidence type="ECO:0000313" key="15">
    <source>
        <dbReference type="Proteomes" id="UP000185490"/>
    </source>
</evidence>
<dbReference type="InterPro" id="IPR005986">
    <property type="entry name" value="Asp_semialdehyde_DH_beta"/>
</dbReference>
<dbReference type="PANTHER" id="PTHR46278">
    <property type="entry name" value="DEHYDROGENASE, PUTATIVE-RELATED"/>
    <property type="match status" value="1"/>
</dbReference>
<organism evidence="14 15">
    <name type="scientific">Thermosipho melanesiensis</name>
    <dbReference type="NCBI Taxonomy" id="46541"/>
    <lineage>
        <taxon>Bacteria</taxon>
        <taxon>Thermotogati</taxon>
        <taxon>Thermotogota</taxon>
        <taxon>Thermotogae</taxon>
        <taxon>Thermotogales</taxon>
        <taxon>Fervidobacteriaceae</taxon>
        <taxon>Thermosipho</taxon>
    </lineage>
</organism>
<comment type="similarity">
    <text evidence="1">Belongs to the aspartate-semialdehyde dehydrogenase family.</text>
</comment>
<dbReference type="SUPFAM" id="SSF55347">
    <property type="entry name" value="Glyceraldehyde-3-phosphate dehydrogenase-like, C-terminal domain"/>
    <property type="match status" value="1"/>
</dbReference>
<comment type="catalytic activity">
    <reaction evidence="11">
        <text>L-aspartate 4-semialdehyde + phosphate + NADP(+) = 4-phospho-L-aspartate + NADPH + H(+)</text>
        <dbReference type="Rhea" id="RHEA:24284"/>
        <dbReference type="ChEBI" id="CHEBI:15378"/>
        <dbReference type="ChEBI" id="CHEBI:43474"/>
        <dbReference type="ChEBI" id="CHEBI:57535"/>
        <dbReference type="ChEBI" id="CHEBI:57783"/>
        <dbReference type="ChEBI" id="CHEBI:58349"/>
        <dbReference type="ChEBI" id="CHEBI:537519"/>
        <dbReference type="EC" id="1.2.1.11"/>
    </reaction>
</comment>
<dbReference type="PANTHER" id="PTHR46278:SF2">
    <property type="entry name" value="ASPARTATE-SEMIALDEHYDE DEHYDROGENASE"/>
    <property type="match status" value="1"/>
</dbReference>
<dbReference type="NCBIfam" id="TIGR01296">
    <property type="entry name" value="asd_B"/>
    <property type="match status" value="1"/>
</dbReference>
<accession>A0ABM6GGH8</accession>
<keyword evidence="9" id="KW-0457">Lysine biosynthesis</keyword>
<gene>
    <name evidence="14" type="ORF">BW47_09845</name>
</gene>
<dbReference type="PIRSF" id="PIRSF000148">
    <property type="entry name" value="ASA_dh"/>
    <property type="match status" value="1"/>
</dbReference>
<dbReference type="Pfam" id="PF01118">
    <property type="entry name" value="Semialdhyde_dh"/>
    <property type="match status" value="1"/>
</dbReference>
<keyword evidence="6" id="KW-0521">NADP</keyword>
<evidence type="ECO:0000256" key="6">
    <source>
        <dbReference type="ARBA" id="ARBA00022857"/>
    </source>
</evidence>
<feature type="domain" description="Semialdehyde dehydrogenase NAD-binding" evidence="13">
    <location>
        <begin position="2"/>
        <end position="118"/>
    </location>
</feature>
<evidence type="ECO:0000256" key="2">
    <source>
        <dbReference type="ARBA" id="ARBA00011738"/>
    </source>
</evidence>
<name>A0ABM6GGH8_9BACT</name>
<evidence type="ECO:0000256" key="3">
    <source>
        <dbReference type="ARBA" id="ARBA00013120"/>
    </source>
</evidence>
<dbReference type="EMBL" id="CP007389">
    <property type="protein sequence ID" value="APT74730.1"/>
    <property type="molecule type" value="Genomic_DNA"/>
</dbReference>
<dbReference type="InterPro" id="IPR012280">
    <property type="entry name" value="Semialdhyde_DH_dimer_dom"/>
</dbReference>
<dbReference type="Gene3D" id="3.40.50.720">
    <property type="entry name" value="NAD(P)-binding Rossmann-like Domain"/>
    <property type="match status" value="1"/>
</dbReference>
<dbReference type="CDD" id="cd18131">
    <property type="entry name" value="ASADH_C_bac_euk_like"/>
    <property type="match status" value="1"/>
</dbReference>
<comment type="subunit">
    <text evidence="2">Homodimer.</text>
</comment>
<keyword evidence="15" id="KW-1185">Reference proteome</keyword>
<reference evidence="14 15" key="1">
    <citation type="submission" date="2014-02" db="EMBL/GenBank/DDBJ databases">
        <title>Diversity of Thermotogales isolates from hydrothermal vents.</title>
        <authorList>
            <person name="Haverkamp T.H.A."/>
            <person name="Lossouarn J."/>
            <person name="Geslin C."/>
            <person name="Nesbo C.L."/>
        </authorList>
    </citation>
    <scope>NUCLEOTIDE SEQUENCE [LARGE SCALE GENOMIC DNA]</scope>
    <source>
        <strain evidence="14 15">431</strain>
    </source>
</reference>
<keyword evidence="7" id="KW-0220">Diaminopimelate biosynthesis</keyword>
<dbReference type="Gene3D" id="3.30.360.10">
    <property type="entry name" value="Dihydrodipicolinate Reductase, domain 2"/>
    <property type="match status" value="1"/>
</dbReference>
<evidence type="ECO:0000256" key="8">
    <source>
        <dbReference type="ARBA" id="ARBA00023002"/>
    </source>
</evidence>
<evidence type="ECO:0000313" key="14">
    <source>
        <dbReference type="EMBL" id="APT74730.1"/>
    </source>
</evidence>
<dbReference type="SUPFAM" id="SSF51735">
    <property type="entry name" value="NAD(P)-binding Rossmann-fold domains"/>
    <property type="match status" value="1"/>
</dbReference>
<keyword evidence="5" id="KW-0791">Threonine biosynthesis</keyword>
<evidence type="ECO:0000256" key="7">
    <source>
        <dbReference type="ARBA" id="ARBA00022915"/>
    </source>
</evidence>
<dbReference type="InterPro" id="IPR000534">
    <property type="entry name" value="Semialdehyde_DH_NAD-bd"/>
</dbReference>
<dbReference type="Pfam" id="PF02774">
    <property type="entry name" value="Semialdhyde_dhC"/>
    <property type="match status" value="1"/>
</dbReference>
<dbReference type="RefSeq" id="WP_012058065.1">
    <property type="nucleotide sequence ID" value="NZ_CP007389.1"/>
</dbReference>
<evidence type="ECO:0000256" key="10">
    <source>
        <dbReference type="ARBA" id="ARBA00023167"/>
    </source>
</evidence>
<keyword evidence="4" id="KW-0028">Amino-acid biosynthesis</keyword>
<evidence type="ECO:0000256" key="5">
    <source>
        <dbReference type="ARBA" id="ARBA00022697"/>
    </source>
</evidence>
<proteinExistence type="inferred from homology"/>
<evidence type="ECO:0000256" key="1">
    <source>
        <dbReference type="ARBA" id="ARBA00010584"/>
    </source>
</evidence>
<keyword evidence="10" id="KW-0486">Methionine biosynthesis</keyword>
<evidence type="ECO:0000256" key="4">
    <source>
        <dbReference type="ARBA" id="ARBA00022605"/>
    </source>
</evidence>
<keyword evidence="8" id="KW-0560">Oxidoreductase</keyword>
<dbReference type="Proteomes" id="UP000185490">
    <property type="component" value="Chromosome"/>
</dbReference>
<dbReference type="CDD" id="cd02316">
    <property type="entry name" value="VcASADH2_like_N"/>
    <property type="match status" value="1"/>
</dbReference>
<dbReference type="SMART" id="SM00859">
    <property type="entry name" value="Semialdhyde_dh"/>
    <property type="match status" value="1"/>
</dbReference>
<sequence length="320" mass="36150">MKIGIVGATGEVGRAMIKVLEKFNIPVKELRLFASKNSKGKYLKFKGQEIMVEELTEDTMKEKYDFLLFSAGKNISKHFAPIAAKYGNTIIDNSSAFRMEKDIPLIVPEINGYLVKSYKGIIANPNCSTIQMVLSLHKIHEKLKIKEIYVSTYQAVSGAGHKAIEEFSEQLNGNKINAIFPKQIAYNIIPVIGNILSNNFSEEEYKMINETKKILNDYSIKVYPTTVRVPVIYGHSEAIVVRTKKSSSLNELKELISKSKNVIYTEEIITPLDVEDKDEVFVTRLRQFDTNTFSIWNVADNIRVGAATNAVRILEVMINE</sequence>
<protein>
    <recommendedName>
        <fullName evidence="3 12">Aspartate-semialdehyde dehydrogenase</fullName>
        <ecNumber evidence="3 12">1.2.1.11</ecNumber>
    </recommendedName>
</protein>
<evidence type="ECO:0000256" key="9">
    <source>
        <dbReference type="ARBA" id="ARBA00023154"/>
    </source>
</evidence>
<dbReference type="EC" id="1.2.1.11" evidence="3 12"/>
<dbReference type="NCBIfam" id="NF011456">
    <property type="entry name" value="PRK14874.1"/>
    <property type="match status" value="1"/>
</dbReference>
<evidence type="ECO:0000256" key="11">
    <source>
        <dbReference type="ARBA" id="ARBA00047891"/>
    </source>
</evidence>
<evidence type="ECO:0000259" key="13">
    <source>
        <dbReference type="SMART" id="SM00859"/>
    </source>
</evidence>
<dbReference type="InterPro" id="IPR036291">
    <property type="entry name" value="NAD(P)-bd_dom_sf"/>
</dbReference>
<evidence type="ECO:0000256" key="12">
    <source>
        <dbReference type="NCBIfam" id="TIGR01296"/>
    </source>
</evidence>